<dbReference type="STRING" id="1338011.BD94_3386"/>
<evidence type="ECO:0000256" key="2">
    <source>
        <dbReference type="SAM" id="Phobius"/>
    </source>
</evidence>
<dbReference type="eggNOG" id="COG2815">
    <property type="taxonomic scope" value="Bacteria"/>
</dbReference>
<protein>
    <recommendedName>
        <fullName evidence="3">PASTA domain-containing protein</fullName>
    </recommendedName>
</protein>
<dbReference type="GeneID" id="56684458"/>
<evidence type="ECO:0000313" key="4">
    <source>
        <dbReference type="EMBL" id="AIL47161.1"/>
    </source>
</evidence>
<evidence type="ECO:0000259" key="3">
    <source>
        <dbReference type="PROSITE" id="PS51178"/>
    </source>
</evidence>
<dbReference type="EMBL" id="CP007547">
    <property type="protein sequence ID" value="AIL47161.1"/>
    <property type="molecule type" value="Genomic_DNA"/>
</dbReference>
<dbReference type="HOGENOM" id="CLU_061566_0_0_10"/>
<sequence>MLKSLFNWKVLLNILLAIVVFVGLVWLTFRWLDFHTNHGKEIEVPNVINMSAQKAIEVLDNAGVAYQLDSLKFDPKFKPSQVLKVDPLPGSRVKDGRPIKVYINPKTWAKVAIPEVIDTYKYRAFDKLSLVGLKVGDTLYEPSIAKDAVIRLMYNGAQVKPGDLVPRFSVIDVVVGQGPKRNVPVPNIVGRTLQEAKEIIKQNYFENGLFYDEYDQSVSDPSMIVFYQNPAAGSISDQGVQVDLWASKKTPAEMHAKISELDNIYRHNLIPQVDPGETNFDDFDTPPPPRPVKPKPVEKPKTDAPKTVVPEKKEATDKKTVTKTEQKPKSEEHKPADKPKEKKKVIIE</sequence>
<dbReference type="InterPro" id="IPR005543">
    <property type="entry name" value="PASTA_dom"/>
</dbReference>
<dbReference type="AlphaFoldDB" id="A0A077EHS0"/>
<gene>
    <name evidence="4" type="ORF">BD94_3386</name>
</gene>
<dbReference type="Pfam" id="PF03793">
    <property type="entry name" value="PASTA"/>
    <property type="match status" value="2"/>
</dbReference>
<reference evidence="4" key="1">
    <citation type="journal article" date="2013" name="Lancet">
        <title>First case of E anophelis outbreak in an intensive-care unit.</title>
        <authorList>
            <person name="Teo J."/>
            <person name="Tan S.Y."/>
            <person name="Tay M."/>
            <person name="Ding Y."/>
            <person name="Kjelleberg S."/>
            <person name="Givskov M."/>
            <person name="Lin R.T."/>
            <person name="Yang L."/>
        </authorList>
    </citation>
    <scope>NUCLEOTIDE SEQUENCE [LARGE SCALE GENOMIC DNA]</scope>
    <source>
        <strain evidence="4">NUHP1</strain>
    </source>
</reference>
<dbReference type="RefSeq" id="WP_009086354.1">
    <property type="nucleotide sequence ID" value="NZ_CP007547.1"/>
</dbReference>
<feature type="domain" description="PASTA" evidence="3">
    <location>
        <begin position="179"/>
        <end position="248"/>
    </location>
</feature>
<feature type="region of interest" description="Disordered" evidence="1">
    <location>
        <begin position="272"/>
        <end position="348"/>
    </location>
</feature>
<dbReference type="Proteomes" id="UP000028933">
    <property type="component" value="Chromosome"/>
</dbReference>
<dbReference type="SMART" id="SM00740">
    <property type="entry name" value="PASTA"/>
    <property type="match status" value="2"/>
</dbReference>
<keyword evidence="2" id="KW-0472">Membrane</keyword>
<accession>A0A077EHS0</accession>
<name>A0A077EHS0_9FLAO</name>
<dbReference type="PROSITE" id="PS51178">
    <property type="entry name" value="PASTA"/>
    <property type="match status" value="2"/>
</dbReference>
<reference evidence="4" key="2">
    <citation type="journal article" date="2015" name="Genome Biol. Evol.">
        <title>Complete Genome Sequence and Transcriptomic Analysis of the Novel Pathogen Elizabethkingia anophelis in Response to Oxidative Stress.</title>
        <authorList>
            <person name="Li Y."/>
            <person name="Liu Y."/>
            <person name="Chew S.C."/>
            <person name="Tay M."/>
            <person name="Salido M.M."/>
            <person name="Teo J."/>
            <person name="Lauro F.M."/>
            <person name="Givskov M."/>
            <person name="Yang L."/>
        </authorList>
    </citation>
    <scope>NUCLEOTIDE SEQUENCE</scope>
    <source>
        <strain evidence="4">NUHP1</strain>
    </source>
</reference>
<dbReference type="Gene3D" id="3.30.10.20">
    <property type="match status" value="3"/>
</dbReference>
<keyword evidence="2" id="KW-0812">Transmembrane</keyword>
<feature type="domain" description="PASTA" evidence="3">
    <location>
        <begin position="39"/>
        <end position="105"/>
    </location>
</feature>
<dbReference type="KEGG" id="eao:BD94_3386"/>
<evidence type="ECO:0000256" key="1">
    <source>
        <dbReference type="SAM" id="MobiDB-lite"/>
    </source>
</evidence>
<feature type="compositionally biased region" description="Basic and acidic residues" evidence="1">
    <location>
        <begin position="295"/>
        <end position="348"/>
    </location>
</feature>
<evidence type="ECO:0000313" key="5">
    <source>
        <dbReference type="Proteomes" id="UP000028933"/>
    </source>
</evidence>
<feature type="transmembrane region" description="Helical" evidence="2">
    <location>
        <begin position="12"/>
        <end position="32"/>
    </location>
</feature>
<proteinExistence type="predicted"/>
<dbReference type="CDD" id="cd06577">
    <property type="entry name" value="PASTA_pknB"/>
    <property type="match status" value="2"/>
</dbReference>
<keyword evidence="2" id="KW-1133">Transmembrane helix</keyword>
<organism evidence="4 5">
    <name type="scientific">Elizabethkingia anophelis NUHP1</name>
    <dbReference type="NCBI Taxonomy" id="1338011"/>
    <lineage>
        <taxon>Bacteria</taxon>
        <taxon>Pseudomonadati</taxon>
        <taxon>Bacteroidota</taxon>
        <taxon>Flavobacteriia</taxon>
        <taxon>Flavobacteriales</taxon>
        <taxon>Weeksellaceae</taxon>
        <taxon>Elizabethkingia</taxon>
    </lineage>
</organism>